<dbReference type="AlphaFoldDB" id="A0AAE1WBP5"/>
<evidence type="ECO:0000313" key="2">
    <source>
        <dbReference type="EMBL" id="KAK4390433.1"/>
    </source>
</evidence>
<feature type="region of interest" description="Disordered" evidence="1">
    <location>
        <begin position="1"/>
        <end position="64"/>
    </location>
</feature>
<feature type="compositionally biased region" description="Basic and acidic residues" evidence="1">
    <location>
        <begin position="266"/>
        <end position="275"/>
    </location>
</feature>
<dbReference type="Proteomes" id="UP001289374">
    <property type="component" value="Unassembled WGS sequence"/>
</dbReference>
<comment type="caution">
    <text evidence="2">The sequence shown here is derived from an EMBL/GenBank/DDBJ whole genome shotgun (WGS) entry which is preliminary data.</text>
</comment>
<evidence type="ECO:0000256" key="1">
    <source>
        <dbReference type="SAM" id="MobiDB-lite"/>
    </source>
</evidence>
<gene>
    <name evidence="2" type="ORF">Sango_2106600</name>
</gene>
<proteinExistence type="predicted"/>
<reference evidence="2" key="2">
    <citation type="journal article" date="2024" name="Plant">
        <title>Genomic evolution and insights into agronomic trait innovations of Sesamum species.</title>
        <authorList>
            <person name="Miao H."/>
            <person name="Wang L."/>
            <person name="Qu L."/>
            <person name="Liu H."/>
            <person name="Sun Y."/>
            <person name="Le M."/>
            <person name="Wang Q."/>
            <person name="Wei S."/>
            <person name="Zheng Y."/>
            <person name="Lin W."/>
            <person name="Duan Y."/>
            <person name="Cao H."/>
            <person name="Xiong S."/>
            <person name="Wang X."/>
            <person name="Wei L."/>
            <person name="Li C."/>
            <person name="Ma Q."/>
            <person name="Ju M."/>
            <person name="Zhao R."/>
            <person name="Li G."/>
            <person name="Mu C."/>
            <person name="Tian Q."/>
            <person name="Mei H."/>
            <person name="Zhang T."/>
            <person name="Gao T."/>
            <person name="Zhang H."/>
        </authorList>
    </citation>
    <scope>NUCLEOTIDE SEQUENCE</scope>
    <source>
        <strain evidence="2">K16</strain>
    </source>
</reference>
<name>A0AAE1WBP5_9LAMI</name>
<dbReference type="EMBL" id="JACGWL010000012">
    <property type="protein sequence ID" value="KAK4390433.1"/>
    <property type="molecule type" value="Genomic_DNA"/>
</dbReference>
<accession>A0AAE1WBP5</accession>
<organism evidence="2 3">
    <name type="scientific">Sesamum angolense</name>
    <dbReference type="NCBI Taxonomy" id="2727404"/>
    <lineage>
        <taxon>Eukaryota</taxon>
        <taxon>Viridiplantae</taxon>
        <taxon>Streptophyta</taxon>
        <taxon>Embryophyta</taxon>
        <taxon>Tracheophyta</taxon>
        <taxon>Spermatophyta</taxon>
        <taxon>Magnoliopsida</taxon>
        <taxon>eudicotyledons</taxon>
        <taxon>Gunneridae</taxon>
        <taxon>Pentapetalae</taxon>
        <taxon>asterids</taxon>
        <taxon>lamiids</taxon>
        <taxon>Lamiales</taxon>
        <taxon>Pedaliaceae</taxon>
        <taxon>Sesamum</taxon>
    </lineage>
</organism>
<evidence type="ECO:0000313" key="3">
    <source>
        <dbReference type="Proteomes" id="UP001289374"/>
    </source>
</evidence>
<feature type="region of interest" description="Disordered" evidence="1">
    <location>
        <begin position="259"/>
        <end position="290"/>
    </location>
</feature>
<sequence length="307" mass="34351">MNVAGQDPPREQSSPRGIAPYIMNRTLSMGRSPYLANNLHPRPTGEQPPPHPPLPCSTLRTNGRGAEAGEVNNRVSQPEVQLQTQEQTSPLIEVTLYAPSPPSKGAEDPYLLLATTPPRCSSFAPAIMAKVLPSGVKVLNLSKYDENRDPQERPDKFYAKIDWYELSDAAYCMIFRTTLSKAALKENEPLRDYVRRFVEVVHELAHVNYELLVSIIQQNLLSGRFKESITGKPPSTLEDLLMQSQKYIKIEESNASDPSFAIKRKGKDEDKEPRNKGGKQTLTSGGFHTLHPLNTFRGEILFVVEQQ</sequence>
<reference evidence="2" key="1">
    <citation type="submission" date="2020-06" db="EMBL/GenBank/DDBJ databases">
        <authorList>
            <person name="Li T."/>
            <person name="Hu X."/>
            <person name="Zhang T."/>
            <person name="Song X."/>
            <person name="Zhang H."/>
            <person name="Dai N."/>
            <person name="Sheng W."/>
            <person name="Hou X."/>
            <person name="Wei L."/>
        </authorList>
    </citation>
    <scope>NUCLEOTIDE SEQUENCE</scope>
    <source>
        <strain evidence="2">K16</strain>
        <tissue evidence="2">Leaf</tissue>
    </source>
</reference>
<keyword evidence="3" id="KW-1185">Reference proteome</keyword>
<feature type="compositionally biased region" description="Pro residues" evidence="1">
    <location>
        <begin position="46"/>
        <end position="55"/>
    </location>
</feature>
<protein>
    <submittedName>
        <fullName evidence="2">Uncharacterized protein</fullName>
    </submittedName>
</protein>